<dbReference type="CDD" id="cd00096">
    <property type="entry name" value="Ig"/>
    <property type="match status" value="1"/>
</dbReference>
<evidence type="ECO:0000256" key="4">
    <source>
        <dbReference type="ARBA" id="ARBA00023319"/>
    </source>
</evidence>
<dbReference type="Pfam" id="PF13927">
    <property type="entry name" value="Ig_3"/>
    <property type="match status" value="2"/>
</dbReference>
<dbReference type="SMART" id="SM00409">
    <property type="entry name" value="IG"/>
    <property type="match status" value="4"/>
</dbReference>
<keyword evidence="9" id="KW-1185">Reference proteome</keyword>
<dbReference type="InterPro" id="IPR013783">
    <property type="entry name" value="Ig-like_fold"/>
</dbReference>
<organism evidence="8 9">
    <name type="scientific">Porites lobata</name>
    <dbReference type="NCBI Taxonomy" id="104759"/>
    <lineage>
        <taxon>Eukaryota</taxon>
        <taxon>Metazoa</taxon>
        <taxon>Cnidaria</taxon>
        <taxon>Anthozoa</taxon>
        <taxon>Hexacorallia</taxon>
        <taxon>Scleractinia</taxon>
        <taxon>Fungiina</taxon>
        <taxon>Poritidae</taxon>
        <taxon>Porites</taxon>
    </lineage>
</organism>
<dbReference type="InterPro" id="IPR008160">
    <property type="entry name" value="Collagen"/>
</dbReference>
<dbReference type="InterPro" id="IPR013098">
    <property type="entry name" value="Ig_I-set"/>
</dbReference>
<dbReference type="InterPro" id="IPR003598">
    <property type="entry name" value="Ig_sub2"/>
</dbReference>
<dbReference type="EMBL" id="CALNXK010000037">
    <property type="protein sequence ID" value="CAH3122273.1"/>
    <property type="molecule type" value="Genomic_DNA"/>
</dbReference>
<feature type="compositionally biased region" description="Low complexity" evidence="5">
    <location>
        <begin position="1163"/>
        <end position="1177"/>
    </location>
</feature>
<keyword evidence="2" id="KW-0677">Repeat</keyword>
<feature type="domain" description="TLDc" evidence="7">
    <location>
        <begin position="56"/>
        <end position="238"/>
    </location>
</feature>
<dbReference type="Gene3D" id="2.60.40.10">
    <property type="entry name" value="Immunoglobulins"/>
    <property type="match status" value="4"/>
</dbReference>
<keyword evidence="4" id="KW-0393">Immunoglobulin domain</keyword>
<feature type="domain" description="Ig-like" evidence="6">
    <location>
        <begin position="476"/>
        <end position="560"/>
    </location>
</feature>
<name>A0ABN8NYK6_9CNID</name>
<proteinExistence type="predicted"/>
<feature type="domain" description="Ig-like" evidence="6">
    <location>
        <begin position="1206"/>
        <end position="1290"/>
    </location>
</feature>
<dbReference type="InterPro" id="IPR006571">
    <property type="entry name" value="TLDc_dom"/>
</dbReference>
<dbReference type="SMART" id="SM00408">
    <property type="entry name" value="IGc2"/>
    <property type="match status" value="4"/>
</dbReference>
<feature type="region of interest" description="Disordered" evidence="5">
    <location>
        <begin position="1131"/>
        <end position="1205"/>
    </location>
</feature>
<dbReference type="SUPFAM" id="SSF48726">
    <property type="entry name" value="Immunoglobulin"/>
    <property type="match status" value="4"/>
</dbReference>
<evidence type="ECO:0000259" key="6">
    <source>
        <dbReference type="PROSITE" id="PS50835"/>
    </source>
</evidence>
<evidence type="ECO:0000313" key="9">
    <source>
        <dbReference type="Proteomes" id="UP001159405"/>
    </source>
</evidence>
<dbReference type="Pfam" id="PF07534">
    <property type="entry name" value="TLD"/>
    <property type="match status" value="3"/>
</dbReference>
<feature type="compositionally biased region" description="Basic residues" evidence="5">
    <location>
        <begin position="414"/>
        <end position="424"/>
    </location>
</feature>
<evidence type="ECO:0000259" key="7">
    <source>
        <dbReference type="PROSITE" id="PS51886"/>
    </source>
</evidence>
<dbReference type="InterPro" id="IPR036179">
    <property type="entry name" value="Ig-like_dom_sf"/>
</dbReference>
<feature type="domain" description="TLDc" evidence="7">
    <location>
        <begin position="784"/>
        <end position="968"/>
    </location>
</feature>
<sequence>MKNFACRYPLHFRRENVEALGLLVLGKVFSRSVYSDHVIFNRALVVDICSDLEDSVIVGNSGNYLRILRSWLSPVARSVNSAWKRCWRASVDGWASSTFHSRCDGKGPTVTIVRVGRYIFGGYTSISWDSSGNKYQYDSKAFLFSLVNKPGWAPVKLPQTGRYSSNRAYSVRFRSSYGPTFGGGHDIHISNSASSNSHSYSNLGHTYSAPSGYSTFAQTFLAGTHNFTPDEVETFYERCGAEEMKPLNTSRSHRILDFVPSVRPSFLSVMLVFVCGCLWVKNTTINERLVALESRIHCFSCVKSISIENLDKMTLSPAKDTAKDLYKNMQTHVSEGIASNSVVTLSKMAFTTVRPRNRRHVLNDTSASITLQDVRKEITKHFQQLMPLKYCTSSEKVCPAGPPGLPGRSGAKGPRGRRGTKGKRGPQGPMGPPGKSEKTGMTGPAGPRGEKGDKGESGLKGMPGLPGMPGKSISAPQVMLSRAEQTRDEGTNTAFYCTIGGNPPPAVEWRFKGRKLLSGAKYLIKKGELIVKNLNYSDAGQYKCHARNILGSSEATCDLSVRGLPVLTKVPPSPSTPIQRSTFQAVCQAEGFPRPVISWRRVGMPFPGGRTELNNGTLTIQNLILADSGLYDCIATNAMGTKKTRINVVVQRKPGKLYIFNTKSSRVLLMNLRFLFRTSYYCRAKLARLKLDCITTLARLVVFKKDVFQSRSDFFFDVTLLPEIFRRNNRDQKLHAPFNFHLDFSETFWLSFSLKESFFHDTSVLFTSLMLMLLDICSDFIDSAIVGNSRNYSRILRSWLSPVARSVNSAWKRCWRATVDGWAASTFHSRCDGKGPTVTIIRVGRYIFGGYTSVSWDSSNKYQYDSKAFLFSLVNKPGWAPVKLPQTGKYSSRRKYSVCFRSSYGPTFGGGKEIYISNYASSNSHSYSNLGHTYSSPGGHSYSSIFSQTFLAGTHHFTPDEVETFYEGCGAEEMRPLNTSRSHRLLDFVPSVRPSFLSVMLVFVCGCLWVKNTTINERLVALESRIHCFSCVKSISIENLDKMTLSPAKDTAKDLYKNMQTHVSEGIASNSVVPLSKMAFTTVRPRNRRHVLNDTSASITLQDVRKEITKHFQQLMPLKYCTSSEKVCPAGPPGLPGPSGAKGPRGRRGPKGKRGPQGPMGPPGKSGKTGMMGPAGPKGEKGDKGEPGPKGTPGLPGMPGKSISAPQVMLSPAEQTRDEGTNTAFYCTIGGNPLPAVGWRFKGRKLLSGAKYMIKGGELIVKNLNYSDTGQYTCHARNILGSSEATCNLSVQGLPVFTKVPPSPATPVQRSTFQAGCQAEGFPRPVISWRRVGMPFPSRRTEVNHGTLTIKNLILADSGLYDCIATNAMGTKKTRINVVVQRKPDLDSVIVGNNRNYLRILRSWLSPVVRSVNSAWKRCWRASLDGWAASTFHSRCDGKGPTVTIIRVGRYIFGGYTSVSWESGNKYQYDSKAFLFSLVNKPGWAPVKLPQTGRYSSRRTYSVGFISSYGPTFGGGNDIYISNSASSNSNSYSNLGHTYSPPSRHNYGSTFAKTFLAGTYTFTPDEVETFYESN</sequence>
<evidence type="ECO:0000256" key="3">
    <source>
        <dbReference type="ARBA" id="ARBA00023157"/>
    </source>
</evidence>
<dbReference type="PROSITE" id="PS50835">
    <property type="entry name" value="IG_LIKE"/>
    <property type="match status" value="4"/>
</dbReference>
<feature type="region of interest" description="Disordered" evidence="5">
    <location>
        <begin position="400"/>
        <end position="471"/>
    </location>
</feature>
<feature type="domain" description="Ig-like" evidence="6">
    <location>
        <begin position="1295"/>
        <end position="1379"/>
    </location>
</feature>
<evidence type="ECO:0000313" key="8">
    <source>
        <dbReference type="EMBL" id="CAH3122273.1"/>
    </source>
</evidence>
<dbReference type="InterPro" id="IPR051170">
    <property type="entry name" value="Neural/epithelial_adhesion"/>
</dbReference>
<dbReference type="SMART" id="SM00584">
    <property type="entry name" value="TLDc"/>
    <property type="match status" value="3"/>
</dbReference>
<evidence type="ECO:0008006" key="10">
    <source>
        <dbReference type="Google" id="ProtNLM"/>
    </source>
</evidence>
<keyword evidence="3" id="KW-1015">Disulfide bond</keyword>
<dbReference type="Pfam" id="PF07679">
    <property type="entry name" value="I-set"/>
    <property type="match status" value="2"/>
</dbReference>
<gene>
    <name evidence="8" type="ORF">PLOB_00029314</name>
</gene>
<evidence type="ECO:0000256" key="5">
    <source>
        <dbReference type="SAM" id="MobiDB-lite"/>
    </source>
</evidence>
<comment type="caution">
    <text evidence="8">The sequence shown here is derived from an EMBL/GenBank/DDBJ whole genome shotgun (WGS) entry which is preliminary data.</text>
</comment>
<evidence type="ECO:0000256" key="1">
    <source>
        <dbReference type="ARBA" id="ARBA00022729"/>
    </source>
</evidence>
<dbReference type="PROSITE" id="PS51886">
    <property type="entry name" value="TLDC"/>
    <property type="match status" value="3"/>
</dbReference>
<feature type="compositionally biased region" description="Basic residues" evidence="5">
    <location>
        <begin position="1144"/>
        <end position="1154"/>
    </location>
</feature>
<feature type="compositionally biased region" description="Low complexity" evidence="5">
    <location>
        <begin position="1192"/>
        <end position="1201"/>
    </location>
</feature>
<evidence type="ECO:0000256" key="2">
    <source>
        <dbReference type="ARBA" id="ARBA00022737"/>
    </source>
</evidence>
<dbReference type="Proteomes" id="UP001159405">
    <property type="component" value="Unassembled WGS sequence"/>
</dbReference>
<feature type="compositionally biased region" description="Basic and acidic residues" evidence="5">
    <location>
        <begin position="1178"/>
        <end position="1187"/>
    </location>
</feature>
<feature type="compositionally biased region" description="Low complexity" evidence="5">
    <location>
        <begin position="459"/>
        <end position="471"/>
    </location>
</feature>
<protein>
    <recommendedName>
        <fullName evidence="10">Basement membrane-specific heparan sulfate proteoglycan core protein</fullName>
    </recommendedName>
</protein>
<dbReference type="InterPro" id="IPR007110">
    <property type="entry name" value="Ig-like_dom"/>
</dbReference>
<reference evidence="8 9" key="1">
    <citation type="submission" date="2022-05" db="EMBL/GenBank/DDBJ databases">
        <authorList>
            <consortium name="Genoscope - CEA"/>
            <person name="William W."/>
        </authorList>
    </citation>
    <scope>NUCLEOTIDE SEQUENCE [LARGE SCALE GENOMIC DNA]</scope>
</reference>
<dbReference type="PANTHER" id="PTHR12231">
    <property type="entry name" value="CTX-RELATED TYPE I TRANSMEMBRANE PROTEIN"/>
    <property type="match status" value="1"/>
</dbReference>
<feature type="domain" description="Ig-like" evidence="6">
    <location>
        <begin position="565"/>
        <end position="649"/>
    </location>
</feature>
<dbReference type="InterPro" id="IPR003599">
    <property type="entry name" value="Ig_sub"/>
</dbReference>
<feature type="compositionally biased region" description="Basic and acidic residues" evidence="5">
    <location>
        <begin position="448"/>
        <end position="457"/>
    </location>
</feature>
<dbReference type="Pfam" id="PF01391">
    <property type="entry name" value="Collagen"/>
    <property type="match status" value="2"/>
</dbReference>
<feature type="domain" description="TLDc" evidence="7">
    <location>
        <begin position="1389"/>
        <end position="1574"/>
    </location>
</feature>
<dbReference type="PANTHER" id="PTHR12231:SF253">
    <property type="entry name" value="DPR-INTERACTING PROTEIN ETA, ISOFORM B-RELATED"/>
    <property type="match status" value="1"/>
</dbReference>
<keyword evidence="1" id="KW-0732">Signal</keyword>
<accession>A0ABN8NYK6</accession>